<reference evidence="1 2" key="1">
    <citation type="submission" date="2022-09" db="EMBL/GenBank/DDBJ databases">
        <title>Chelativorans salina sp. nov., a novel slightly halophilic bacterium isolated from a saline lake sediment enrichment.</title>
        <authorList>
            <person name="Gao L."/>
            <person name="Fang B.-Z."/>
            <person name="Li W.-J."/>
        </authorList>
    </citation>
    <scope>NUCLEOTIDE SEQUENCE [LARGE SCALE GENOMIC DNA]</scope>
    <source>
        <strain evidence="1 2">EGI FJ00035</strain>
    </source>
</reference>
<name>A0ABT2LW90_9HYPH</name>
<evidence type="ECO:0008006" key="3">
    <source>
        <dbReference type="Google" id="ProtNLM"/>
    </source>
</evidence>
<evidence type="ECO:0000313" key="2">
    <source>
        <dbReference type="Proteomes" id="UP001320831"/>
    </source>
</evidence>
<dbReference type="Gene3D" id="3.40.190.10">
    <property type="entry name" value="Periplasmic binding protein-like II"/>
    <property type="match status" value="1"/>
</dbReference>
<protein>
    <recommendedName>
        <fullName evidence="3">4,5-dihydroxyphthalate decarboxylase</fullName>
    </recommendedName>
</protein>
<sequence>MSGQDLVLGGRSALSGAITQDILDGHDTGFRLVTLDPIHDAFTPMIREQAYPASELAIVAALQAVSFGKPLMLLPVTMAARYQHKCIIRNRHRPAFGPKDLPGKRVGVRTYSQTTAAWVRAILETEYGVPTRAMHWVTQIGSHAAEFADPNFVEVVGREHPLLDMLETGEIDAAIFGNDLPDVSWVAPVIDDPEAAGRRLHRDSGIVAINHVVALTREVAADAARVGRLMAAFRDVRDSLPSETASLFPLGLDEIRTSVEALLKSVENQGLVTRKLSIEDVFGEARTLLGDAG</sequence>
<proteinExistence type="predicted"/>
<dbReference type="RefSeq" id="WP_260906968.1">
    <property type="nucleotide sequence ID" value="NZ_JAOCZP010000011.1"/>
</dbReference>
<accession>A0ABT2LW90</accession>
<organism evidence="1 2">
    <name type="scientific">Chelativorans salis</name>
    <dbReference type="NCBI Taxonomy" id="2978478"/>
    <lineage>
        <taxon>Bacteria</taxon>
        <taxon>Pseudomonadati</taxon>
        <taxon>Pseudomonadota</taxon>
        <taxon>Alphaproteobacteria</taxon>
        <taxon>Hyphomicrobiales</taxon>
        <taxon>Phyllobacteriaceae</taxon>
        <taxon>Chelativorans</taxon>
    </lineage>
</organism>
<dbReference type="SUPFAM" id="SSF53850">
    <property type="entry name" value="Periplasmic binding protein-like II"/>
    <property type="match status" value="1"/>
</dbReference>
<evidence type="ECO:0000313" key="1">
    <source>
        <dbReference type="EMBL" id="MCT7378147.1"/>
    </source>
</evidence>
<keyword evidence="2" id="KW-1185">Reference proteome</keyword>
<dbReference type="EMBL" id="JAOCZP010000011">
    <property type="protein sequence ID" value="MCT7378147.1"/>
    <property type="molecule type" value="Genomic_DNA"/>
</dbReference>
<comment type="caution">
    <text evidence="1">The sequence shown here is derived from an EMBL/GenBank/DDBJ whole genome shotgun (WGS) entry which is preliminary data.</text>
</comment>
<gene>
    <name evidence="1" type="ORF">N5A92_24330</name>
</gene>
<dbReference type="Proteomes" id="UP001320831">
    <property type="component" value="Unassembled WGS sequence"/>
</dbReference>